<gene>
    <name evidence="2" type="ordered locus">Psta_2896</name>
</gene>
<keyword evidence="3" id="KW-1185">Reference proteome</keyword>
<dbReference type="eggNOG" id="ENOG5032YN2">
    <property type="taxonomic scope" value="Bacteria"/>
</dbReference>
<feature type="transmembrane region" description="Helical" evidence="1">
    <location>
        <begin position="12"/>
        <end position="34"/>
    </location>
</feature>
<keyword evidence="1" id="KW-0472">Membrane</keyword>
<accession>D2R8M0</accession>
<sequence precursor="true">MHSRISQRAWTLWLLTWAAPWSLVGAMFGLLGLATGGGAQRTGRVLEFWGGVPAWILGKMPIAGGASAITLGHVVLARSRPLLDQTRSHEAIHVAQYELLGPFFIPAYLGYSLWLWCVGLDPYFDNPFEKEAYGVSETRAPHQH</sequence>
<evidence type="ECO:0000256" key="1">
    <source>
        <dbReference type="SAM" id="Phobius"/>
    </source>
</evidence>
<dbReference type="Proteomes" id="UP000001887">
    <property type="component" value="Chromosome"/>
</dbReference>
<evidence type="ECO:0008006" key="4">
    <source>
        <dbReference type="Google" id="ProtNLM"/>
    </source>
</evidence>
<organism evidence="2 3">
    <name type="scientific">Pirellula staleyi (strain ATCC 27377 / DSM 6068 / ICPB 4128)</name>
    <name type="common">Pirella staleyi</name>
    <dbReference type="NCBI Taxonomy" id="530564"/>
    <lineage>
        <taxon>Bacteria</taxon>
        <taxon>Pseudomonadati</taxon>
        <taxon>Planctomycetota</taxon>
        <taxon>Planctomycetia</taxon>
        <taxon>Pirellulales</taxon>
        <taxon>Pirellulaceae</taxon>
        <taxon>Pirellula</taxon>
    </lineage>
</organism>
<feature type="transmembrane region" description="Helical" evidence="1">
    <location>
        <begin position="54"/>
        <end position="76"/>
    </location>
</feature>
<dbReference type="KEGG" id="psl:Psta_2896"/>
<evidence type="ECO:0000313" key="3">
    <source>
        <dbReference type="Proteomes" id="UP000001887"/>
    </source>
</evidence>
<dbReference type="STRING" id="530564.Psta_2896"/>
<proteinExistence type="predicted"/>
<dbReference type="EMBL" id="CP001848">
    <property type="protein sequence ID" value="ADB17561.1"/>
    <property type="molecule type" value="Genomic_DNA"/>
</dbReference>
<keyword evidence="1" id="KW-0812">Transmembrane</keyword>
<feature type="transmembrane region" description="Helical" evidence="1">
    <location>
        <begin position="97"/>
        <end position="116"/>
    </location>
</feature>
<protein>
    <recommendedName>
        <fullName evidence="4">DUF4157 domain-containing protein</fullName>
    </recommendedName>
</protein>
<keyword evidence="1" id="KW-1133">Transmembrane helix</keyword>
<name>D2R8M0_PIRSD</name>
<dbReference type="AlphaFoldDB" id="D2R8M0"/>
<dbReference type="HOGENOM" id="CLU_122371_0_0_0"/>
<reference evidence="2 3" key="1">
    <citation type="journal article" date="2009" name="Stand. Genomic Sci.">
        <title>Complete genome sequence of Pirellula staleyi type strain (ATCC 27377).</title>
        <authorList>
            <person name="Clum A."/>
            <person name="Tindall B.J."/>
            <person name="Sikorski J."/>
            <person name="Ivanova N."/>
            <person name="Mavrommatis K."/>
            <person name="Lucas S."/>
            <person name="Glavina del Rio T."/>
            <person name="Nolan M."/>
            <person name="Chen F."/>
            <person name="Tice H."/>
            <person name="Pitluck S."/>
            <person name="Cheng J.F."/>
            <person name="Chertkov O."/>
            <person name="Brettin T."/>
            <person name="Han C."/>
            <person name="Detter J.C."/>
            <person name="Kuske C."/>
            <person name="Bruce D."/>
            <person name="Goodwin L."/>
            <person name="Ovchinikova G."/>
            <person name="Pati A."/>
            <person name="Mikhailova N."/>
            <person name="Chen A."/>
            <person name="Palaniappan K."/>
            <person name="Land M."/>
            <person name="Hauser L."/>
            <person name="Chang Y.J."/>
            <person name="Jeffries C.D."/>
            <person name="Chain P."/>
            <person name="Rohde M."/>
            <person name="Goker M."/>
            <person name="Bristow J."/>
            <person name="Eisen J.A."/>
            <person name="Markowitz V."/>
            <person name="Hugenholtz P."/>
            <person name="Kyrpides N.C."/>
            <person name="Klenk H.P."/>
            <person name="Lapidus A."/>
        </authorList>
    </citation>
    <scope>NUCLEOTIDE SEQUENCE [LARGE SCALE GENOMIC DNA]</scope>
    <source>
        <strain evidence="3">ATCC 27377 / DSM 6068 / ICPB 4128</strain>
    </source>
</reference>
<evidence type="ECO:0000313" key="2">
    <source>
        <dbReference type="EMBL" id="ADB17561.1"/>
    </source>
</evidence>